<comment type="similarity">
    <text evidence="1 7">Belongs to the cytochrome P450 family.</text>
</comment>
<dbReference type="STRING" id="47839.BN973_05397"/>
<dbReference type="Gene3D" id="1.10.630.10">
    <property type="entry name" value="Cytochrome P450"/>
    <property type="match status" value="1"/>
</dbReference>
<keyword evidence="5 7" id="KW-0408">Iron</keyword>
<name>A0A024K502_9MYCO</name>
<evidence type="ECO:0000256" key="6">
    <source>
        <dbReference type="ARBA" id="ARBA00023033"/>
    </source>
</evidence>
<dbReference type="Pfam" id="PF00067">
    <property type="entry name" value="p450"/>
    <property type="match status" value="1"/>
</dbReference>
<dbReference type="EMBL" id="LQPY01000019">
    <property type="protein sequence ID" value="ORX04294.1"/>
    <property type="molecule type" value="Genomic_DNA"/>
</dbReference>
<evidence type="ECO:0000313" key="8">
    <source>
        <dbReference type="EMBL" id="CDO90991.1"/>
    </source>
</evidence>
<reference evidence="8" key="1">
    <citation type="journal article" date="2014" name="Genome Announc.">
        <title>Draft Genome Sequence of Mycobacterium triplex DSM 44626.</title>
        <authorList>
            <person name="Sassi M."/>
            <person name="Croce O."/>
            <person name="Robert C."/>
            <person name="Raoult D."/>
            <person name="Drancourt M."/>
        </authorList>
    </citation>
    <scope>NUCLEOTIDE SEQUENCE [LARGE SCALE GENOMIC DNA]</scope>
    <source>
        <strain evidence="8">DSM 44626</strain>
    </source>
</reference>
<dbReference type="GO" id="GO:0005506">
    <property type="term" value="F:iron ion binding"/>
    <property type="evidence" value="ECO:0007669"/>
    <property type="project" value="InterPro"/>
</dbReference>
<accession>A0A024K502</accession>
<evidence type="ECO:0000256" key="1">
    <source>
        <dbReference type="ARBA" id="ARBA00010617"/>
    </source>
</evidence>
<organism evidence="8">
    <name type="scientific">Mycobacterium triplex</name>
    <dbReference type="NCBI Taxonomy" id="47839"/>
    <lineage>
        <taxon>Bacteria</taxon>
        <taxon>Bacillati</taxon>
        <taxon>Actinomycetota</taxon>
        <taxon>Actinomycetes</taxon>
        <taxon>Mycobacteriales</taxon>
        <taxon>Mycobacteriaceae</taxon>
        <taxon>Mycobacterium</taxon>
        <taxon>Mycobacterium simiae complex</taxon>
    </lineage>
</organism>
<keyword evidence="2 7" id="KW-0349">Heme</keyword>
<dbReference type="PROSITE" id="PS00086">
    <property type="entry name" value="CYTOCHROME_P450"/>
    <property type="match status" value="1"/>
</dbReference>
<gene>
    <name evidence="9" type="ORF">AWC29_14720</name>
    <name evidence="8" type="ORF">BN973_05397</name>
</gene>
<evidence type="ECO:0000256" key="5">
    <source>
        <dbReference type="ARBA" id="ARBA00023004"/>
    </source>
</evidence>
<evidence type="ECO:0000256" key="3">
    <source>
        <dbReference type="ARBA" id="ARBA00022723"/>
    </source>
</evidence>
<dbReference type="AlphaFoldDB" id="A0A024K502"/>
<dbReference type="OrthoDB" id="4557982at2"/>
<dbReference type="eggNOG" id="COG2124">
    <property type="taxonomic scope" value="Bacteria"/>
</dbReference>
<proteinExistence type="inferred from homology"/>
<keyword evidence="10" id="KW-1185">Reference proteome</keyword>
<dbReference type="RefSeq" id="WP_051641499.1">
    <property type="nucleotide sequence ID" value="NZ_HG964446.1"/>
</dbReference>
<protein>
    <submittedName>
        <fullName evidence="8">Cytochrome P450</fullName>
    </submittedName>
</protein>
<dbReference type="PANTHER" id="PTHR46696">
    <property type="entry name" value="P450, PUTATIVE (EUROFUNG)-RELATED"/>
    <property type="match status" value="1"/>
</dbReference>
<dbReference type="HOGENOM" id="CLU_1756861_0_0_11"/>
<dbReference type="GO" id="GO:0020037">
    <property type="term" value="F:heme binding"/>
    <property type="evidence" value="ECO:0007669"/>
    <property type="project" value="InterPro"/>
</dbReference>
<evidence type="ECO:0000256" key="7">
    <source>
        <dbReference type="RuleBase" id="RU000461"/>
    </source>
</evidence>
<dbReference type="InterPro" id="IPR001128">
    <property type="entry name" value="Cyt_P450"/>
</dbReference>
<dbReference type="PRINTS" id="PR00359">
    <property type="entry name" value="BP450"/>
</dbReference>
<keyword evidence="3 7" id="KW-0479">Metal-binding</keyword>
<evidence type="ECO:0000256" key="4">
    <source>
        <dbReference type="ARBA" id="ARBA00023002"/>
    </source>
</evidence>
<dbReference type="PANTHER" id="PTHR46696:SF1">
    <property type="entry name" value="CYTOCHROME P450 YJIB-RELATED"/>
    <property type="match status" value="1"/>
</dbReference>
<dbReference type="EMBL" id="HG964446">
    <property type="protein sequence ID" value="CDO90991.1"/>
    <property type="molecule type" value="Genomic_DNA"/>
</dbReference>
<dbReference type="InterPro" id="IPR017972">
    <property type="entry name" value="Cyt_P450_CS"/>
</dbReference>
<dbReference type="Proteomes" id="UP000028880">
    <property type="component" value="Unassembled WGS sequence"/>
</dbReference>
<evidence type="ECO:0000313" key="10">
    <source>
        <dbReference type="Proteomes" id="UP000193710"/>
    </source>
</evidence>
<reference evidence="8" key="2">
    <citation type="submission" date="2014-04" db="EMBL/GenBank/DDBJ databases">
        <authorList>
            <person name="Xu Y.W."/>
            <person name="Yang Q."/>
        </authorList>
    </citation>
    <scope>NUCLEOTIDE SEQUENCE</scope>
    <source>
        <strain evidence="8">DSM 44626</strain>
    </source>
</reference>
<dbReference type="GO" id="GO:0016705">
    <property type="term" value="F:oxidoreductase activity, acting on paired donors, with incorporation or reduction of molecular oxygen"/>
    <property type="evidence" value="ECO:0007669"/>
    <property type="project" value="InterPro"/>
</dbReference>
<reference evidence="9 10" key="3">
    <citation type="submission" date="2016-01" db="EMBL/GenBank/DDBJ databases">
        <title>The new phylogeny of the genus Mycobacterium.</title>
        <authorList>
            <person name="Tarcisio F."/>
            <person name="Conor M."/>
            <person name="Antonella G."/>
            <person name="Elisabetta G."/>
            <person name="Giulia F.S."/>
            <person name="Sara T."/>
            <person name="Anna F."/>
            <person name="Clotilde B."/>
            <person name="Roberto B."/>
            <person name="Veronica D.S."/>
            <person name="Fabio R."/>
            <person name="Monica P."/>
            <person name="Olivier J."/>
            <person name="Enrico T."/>
            <person name="Nicola S."/>
        </authorList>
    </citation>
    <scope>NUCLEOTIDE SEQUENCE [LARGE SCALE GENOMIC DNA]</scope>
    <source>
        <strain evidence="9 10">DSM 44626</strain>
    </source>
</reference>
<sequence>MFRLLKHKPNGVRPADTIDAVDDRLVNELLRLDGPVQAVARTATLDQIVGGVAIHAGEPAVAVIGAANRDPEVFSWPNRFQVDRPGPAPLTFGFGPHYCLGAALARLEITVALQHILARRPVLRSDPIWRDTPTIRGPLHLTISFEDG</sequence>
<dbReference type="SUPFAM" id="SSF48264">
    <property type="entry name" value="Cytochrome P450"/>
    <property type="match status" value="1"/>
</dbReference>
<dbReference type="GO" id="GO:0004497">
    <property type="term" value="F:monooxygenase activity"/>
    <property type="evidence" value="ECO:0007669"/>
    <property type="project" value="UniProtKB-KW"/>
</dbReference>
<dbReference type="InterPro" id="IPR002397">
    <property type="entry name" value="Cyt_P450_B"/>
</dbReference>
<evidence type="ECO:0000256" key="2">
    <source>
        <dbReference type="ARBA" id="ARBA00022617"/>
    </source>
</evidence>
<dbReference type="Proteomes" id="UP000193710">
    <property type="component" value="Unassembled WGS sequence"/>
</dbReference>
<dbReference type="InterPro" id="IPR036396">
    <property type="entry name" value="Cyt_P450_sf"/>
</dbReference>
<keyword evidence="4 7" id="KW-0560">Oxidoreductase</keyword>
<evidence type="ECO:0000313" key="9">
    <source>
        <dbReference type="EMBL" id="ORX04294.1"/>
    </source>
</evidence>
<keyword evidence="6 7" id="KW-0503">Monooxygenase</keyword>